<reference evidence="1" key="1">
    <citation type="submission" date="2021-01" db="UniProtKB">
        <authorList>
            <consortium name="EnsemblPlants"/>
        </authorList>
    </citation>
    <scope>IDENTIFICATION</scope>
</reference>
<proteinExistence type="predicted"/>
<organism evidence="1 2">
    <name type="scientific">Kalanchoe fedtschenkoi</name>
    <name type="common">Lavender scallops</name>
    <name type="synonym">South American air plant</name>
    <dbReference type="NCBI Taxonomy" id="63787"/>
    <lineage>
        <taxon>Eukaryota</taxon>
        <taxon>Viridiplantae</taxon>
        <taxon>Streptophyta</taxon>
        <taxon>Embryophyta</taxon>
        <taxon>Tracheophyta</taxon>
        <taxon>Spermatophyta</taxon>
        <taxon>Magnoliopsida</taxon>
        <taxon>eudicotyledons</taxon>
        <taxon>Gunneridae</taxon>
        <taxon>Pentapetalae</taxon>
        <taxon>Saxifragales</taxon>
        <taxon>Crassulaceae</taxon>
        <taxon>Kalanchoe</taxon>
    </lineage>
</organism>
<name>A0A7N0VN81_KALFE</name>
<keyword evidence="2" id="KW-1185">Reference proteome</keyword>
<evidence type="ECO:0000313" key="2">
    <source>
        <dbReference type="Proteomes" id="UP000594263"/>
    </source>
</evidence>
<dbReference type="Proteomes" id="UP000594263">
    <property type="component" value="Unplaced"/>
</dbReference>
<dbReference type="AlphaFoldDB" id="A0A7N0VN81"/>
<accession>A0A7N0VN81</accession>
<dbReference type="Gramene" id="Kaladp1246s0023.1.v1.1">
    <property type="protein sequence ID" value="Kaladp1246s0023.1.v1.1.CDS.1"/>
    <property type="gene ID" value="Kaladp1246s0023.v1.1"/>
</dbReference>
<sequence>MVSYPRFRKKKKIAAWLDLNLHPGPVIGLIAKLGLTAISGKHIPCLSAFSYIFMLDLFSSYTQAECNKLIEISVWLIYYV</sequence>
<protein>
    <submittedName>
        <fullName evidence="1">Uncharacterized protein</fullName>
    </submittedName>
</protein>
<evidence type="ECO:0000313" key="1">
    <source>
        <dbReference type="EnsemblPlants" id="Kaladp1246s0023.1.v1.1.CDS.1"/>
    </source>
</evidence>
<dbReference type="EnsemblPlants" id="Kaladp1246s0023.1.v1.1">
    <property type="protein sequence ID" value="Kaladp1246s0023.1.v1.1.CDS.1"/>
    <property type="gene ID" value="Kaladp1246s0023.v1.1"/>
</dbReference>